<feature type="transmembrane region" description="Helical" evidence="7">
    <location>
        <begin position="298"/>
        <end position="316"/>
    </location>
</feature>
<gene>
    <name evidence="9" type="ORF">GCM10011611_30220</name>
</gene>
<dbReference type="SUPFAM" id="SSF144091">
    <property type="entry name" value="Rhomboid-like"/>
    <property type="match status" value="1"/>
</dbReference>
<feature type="transmembrane region" description="Helical" evidence="7">
    <location>
        <begin position="354"/>
        <end position="373"/>
    </location>
</feature>
<evidence type="ECO:0000256" key="2">
    <source>
        <dbReference type="ARBA" id="ARBA00009045"/>
    </source>
</evidence>
<dbReference type="AlphaFoldDB" id="A0A8J2YVT5"/>
<feature type="transmembrane region" description="Helical" evidence="7">
    <location>
        <begin position="267"/>
        <end position="286"/>
    </location>
</feature>
<sequence length="651" mass="69128">MIETDQSFQSIPFRLPPVWPPNLLSLLGGVVIGAFFAVSAMSESWPRGWDVPASLGIALAAITVLMLGRQAYHRAKGGPPPISFERDGLSVPRNVNSHRSLKIPYADVLSAVIVGRGRRASVILDTRRRTYVFPVREFAEADAVPRLVRLVSEHVSRQSDGAVLVARMAAREAVAVQFGRARPRATRSLVGFLVLVFLGQSLWLSQADPLGMLDLGANASSLVVQGEWFRLITANLLHANALHLLSNGFFALVVGTIVERQLGIRRFMILVLATGIVSQGASALAAELGWLSSNLMSVGFSGVLFGMLGAQAVLNRRFGAQLPGGYRFAPRVWWILLGVNFVLLPLVIPALDVSAHVGGLLSGIAVGWLLVRGQGDITRLPPRSLAGSGVLAALGIVWLAGITLAIVHSADTAARRADRALLTKAIAARTHTPPDIDNDLAWLVAISATPTPDELADAEIMARRALGRTIQTEGTASGNSVRITDTLATVLYRRGDVAGAIATERPVAKRDALFASQQARFMAAAVAQQGGRPLGNPAPLPTVTLEPVEAAAPSVGIALQLAEPVPLGAAFTAVLEQDGKPRAVLQIDFPAGARQSDHVNLRLTPASKLTSADLQDATVRVLQFDTSGCACTAKRTYVRLFPYAPRVAGLP</sequence>
<evidence type="ECO:0000259" key="8">
    <source>
        <dbReference type="Pfam" id="PF01694"/>
    </source>
</evidence>
<protein>
    <recommendedName>
        <fullName evidence="8">Peptidase S54 rhomboid domain-containing protein</fullName>
    </recommendedName>
</protein>
<reference evidence="9" key="1">
    <citation type="journal article" date="2014" name="Int. J. Syst. Evol. Microbiol.">
        <title>Complete genome sequence of Corynebacterium casei LMG S-19264T (=DSM 44701T), isolated from a smear-ripened cheese.</title>
        <authorList>
            <consortium name="US DOE Joint Genome Institute (JGI-PGF)"/>
            <person name="Walter F."/>
            <person name="Albersmeier A."/>
            <person name="Kalinowski J."/>
            <person name="Ruckert C."/>
        </authorList>
    </citation>
    <scope>NUCLEOTIDE SEQUENCE</scope>
    <source>
        <strain evidence="9">CGMCC 1.15725</strain>
    </source>
</reference>
<dbReference type="GO" id="GO:0004252">
    <property type="term" value="F:serine-type endopeptidase activity"/>
    <property type="evidence" value="ECO:0007669"/>
    <property type="project" value="InterPro"/>
</dbReference>
<evidence type="ECO:0000256" key="3">
    <source>
        <dbReference type="ARBA" id="ARBA00022692"/>
    </source>
</evidence>
<evidence type="ECO:0000256" key="6">
    <source>
        <dbReference type="ARBA" id="ARBA00023136"/>
    </source>
</evidence>
<evidence type="ECO:0000256" key="5">
    <source>
        <dbReference type="ARBA" id="ARBA00022989"/>
    </source>
</evidence>
<dbReference type="Pfam" id="PF01694">
    <property type="entry name" value="Rhomboid"/>
    <property type="match status" value="1"/>
</dbReference>
<organism evidence="9 10">
    <name type="scientific">Aliidongia dinghuensis</name>
    <dbReference type="NCBI Taxonomy" id="1867774"/>
    <lineage>
        <taxon>Bacteria</taxon>
        <taxon>Pseudomonadati</taxon>
        <taxon>Pseudomonadota</taxon>
        <taxon>Alphaproteobacteria</taxon>
        <taxon>Rhodospirillales</taxon>
        <taxon>Dongiaceae</taxon>
        <taxon>Aliidongia</taxon>
    </lineage>
</organism>
<feature type="transmembrane region" description="Helical" evidence="7">
    <location>
        <begin position="188"/>
        <end position="205"/>
    </location>
</feature>
<dbReference type="RefSeq" id="WP_189047154.1">
    <property type="nucleotide sequence ID" value="NZ_BMJQ01000007.1"/>
</dbReference>
<reference evidence="9" key="2">
    <citation type="submission" date="2020-09" db="EMBL/GenBank/DDBJ databases">
        <authorList>
            <person name="Sun Q."/>
            <person name="Zhou Y."/>
        </authorList>
    </citation>
    <scope>NUCLEOTIDE SEQUENCE</scope>
    <source>
        <strain evidence="9">CGMCC 1.15725</strain>
    </source>
</reference>
<feature type="transmembrane region" description="Helical" evidence="7">
    <location>
        <begin position="236"/>
        <end position="255"/>
    </location>
</feature>
<accession>A0A8J2YVT5</accession>
<dbReference type="InterPro" id="IPR035952">
    <property type="entry name" value="Rhomboid-like_sf"/>
</dbReference>
<comment type="subcellular location">
    <subcellularLocation>
        <location evidence="1">Membrane</location>
        <topology evidence="1">Multi-pass membrane protein</topology>
    </subcellularLocation>
</comment>
<dbReference type="Gene3D" id="1.20.1540.10">
    <property type="entry name" value="Rhomboid-like"/>
    <property type="match status" value="1"/>
</dbReference>
<feature type="transmembrane region" description="Helical" evidence="7">
    <location>
        <begin position="21"/>
        <end position="39"/>
    </location>
</feature>
<dbReference type="PANTHER" id="PTHR43731">
    <property type="entry name" value="RHOMBOID PROTEASE"/>
    <property type="match status" value="1"/>
</dbReference>
<feature type="transmembrane region" description="Helical" evidence="7">
    <location>
        <begin position="328"/>
        <end position="348"/>
    </location>
</feature>
<keyword evidence="4" id="KW-0378">Hydrolase</keyword>
<dbReference type="InterPro" id="IPR022764">
    <property type="entry name" value="Peptidase_S54_rhomboid_dom"/>
</dbReference>
<evidence type="ECO:0000256" key="1">
    <source>
        <dbReference type="ARBA" id="ARBA00004141"/>
    </source>
</evidence>
<feature type="transmembrane region" description="Helical" evidence="7">
    <location>
        <begin position="385"/>
        <end position="407"/>
    </location>
</feature>
<keyword evidence="6 7" id="KW-0472">Membrane</keyword>
<dbReference type="PANTHER" id="PTHR43731:SF14">
    <property type="entry name" value="PRESENILIN-ASSOCIATED RHOMBOID-LIKE PROTEIN, MITOCHONDRIAL"/>
    <property type="match status" value="1"/>
</dbReference>
<evidence type="ECO:0000256" key="4">
    <source>
        <dbReference type="ARBA" id="ARBA00022801"/>
    </source>
</evidence>
<feature type="domain" description="Peptidase S54 rhomboid" evidence="8">
    <location>
        <begin position="226"/>
        <end position="372"/>
    </location>
</feature>
<name>A0A8J2YVT5_9PROT</name>
<evidence type="ECO:0000313" key="9">
    <source>
        <dbReference type="EMBL" id="GGF22119.1"/>
    </source>
</evidence>
<dbReference type="InterPro" id="IPR050925">
    <property type="entry name" value="Rhomboid_protease_S54"/>
</dbReference>
<evidence type="ECO:0000313" key="10">
    <source>
        <dbReference type="Proteomes" id="UP000646365"/>
    </source>
</evidence>
<evidence type="ECO:0000256" key="7">
    <source>
        <dbReference type="SAM" id="Phobius"/>
    </source>
</evidence>
<comment type="caution">
    <text evidence="9">The sequence shown here is derived from an EMBL/GenBank/DDBJ whole genome shotgun (WGS) entry which is preliminary data.</text>
</comment>
<feature type="transmembrane region" description="Helical" evidence="7">
    <location>
        <begin position="51"/>
        <end position="68"/>
    </location>
</feature>
<dbReference type="GO" id="GO:0016020">
    <property type="term" value="C:membrane"/>
    <property type="evidence" value="ECO:0007669"/>
    <property type="project" value="UniProtKB-SubCell"/>
</dbReference>
<keyword evidence="5 7" id="KW-1133">Transmembrane helix</keyword>
<dbReference type="Proteomes" id="UP000646365">
    <property type="component" value="Unassembled WGS sequence"/>
</dbReference>
<dbReference type="EMBL" id="BMJQ01000007">
    <property type="protein sequence ID" value="GGF22119.1"/>
    <property type="molecule type" value="Genomic_DNA"/>
</dbReference>
<comment type="similarity">
    <text evidence="2">Belongs to the peptidase S54 family.</text>
</comment>
<keyword evidence="3 7" id="KW-0812">Transmembrane</keyword>
<proteinExistence type="inferred from homology"/>
<keyword evidence="10" id="KW-1185">Reference proteome</keyword>